<dbReference type="Proteomes" id="UP000295310">
    <property type="component" value="Unassembled WGS sequence"/>
</dbReference>
<proteinExistence type="predicted"/>
<protein>
    <submittedName>
        <fullName evidence="2">FAD-binding oxidoreductase</fullName>
    </submittedName>
</protein>
<dbReference type="Pfam" id="PF01266">
    <property type="entry name" value="DAO"/>
    <property type="match status" value="1"/>
</dbReference>
<dbReference type="AlphaFoldDB" id="A0A4R6BEL2"/>
<dbReference type="InterPro" id="IPR006076">
    <property type="entry name" value="FAD-dep_OxRdtase"/>
</dbReference>
<sequence length="397" mass="45619">MLHNGKLFWPQTFKGNDYPSLDASIQCEVLIIGGGMSGALSAYTFAQAGYQTVLIDKGRIAAESSAANTGLLQYMSDKSLHECIEDFGAEAAYHFYRQSYEGMTHIEALCSELPGDVQFIKRESVLYASRKKDAKFLKKEYITLRKYGFPCQLLDRHELMTRYEIEAEGALITYEDAEINPYVFIQRLLEKAVNEFGLQIYTDTELLRWRTKQGKVVCRTAGGTRVTADHAIYAGGYADNHFVKKIKKRKLIRSYAIVTKPVEQLWPRKAMLWETARPYLYIRHAQENRIVVGGLDDNKKQVPGKWRINRKTRQLKREFEYIFPHIQIEIDARYGARFGETKDGLPFIGEVPGKKNCYMLLGYGGNGTVYSAFGSRMLLDMVRGRRTQMQQIFRLNR</sequence>
<dbReference type="EMBL" id="SCWA01000005">
    <property type="protein sequence ID" value="TDL98247.1"/>
    <property type="molecule type" value="Genomic_DNA"/>
</dbReference>
<dbReference type="InterPro" id="IPR036188">
    <property type="entry name" value="FAD/NAD-bd_sf"/>
</dbReference>
<feature type="domain" description="FAD dependent oxidoreductase" evidence="1">
    <location>
        <begin position="29"/>
        <end position="379"/>
    </location>
</feature>
<evidence type="ECO:0000313" key="2">
    <source>
        <dbReference type="EMBL" id="TDL98247.1"/>
    </source>
</evidence>
<dbReference type="OrthoDB" id="571248at2"/>
<dbReference type="PANTHER" id="PTHR13847">
    <property type="entry name" value="SARCOSINE DEHYDROGENASE-RELATED"/>
    <property type="match status" value="1"/>
</dbReference>
<dbReference type="RefSeq" id="WP_133431486.1">
    <property type="nucleotide sequence ID" value="NZ_SCWA01000005.1"/>
</dbReference>
<accession>A0A4R6BEL2</accession>
<evidence type="ECO:0000313" key="3">
    <source>
        <dbReference type="Proteomes" id="UP000295310"/>
    </source>
</evidence>
<name>A0A4R6BEL2_9STAP</name>
<dbReference type="Gene3D" id="3.30.9.10">
    <property type="entry name" value="D-Amino Acid Oxidase, subunit A, domain 2"/>
    <property type="match status" value="1"/>
</dbReference>
<gene>
    <name evidence="2" type="ORF">ERX27_03670</name>
</gene>
<dbReference type="GO" id="GO:0005737">
    <property type="term" value="C:cytoplasm"/>
    <property type="evidence" value="ECO:0007669"/>
    <property type="project" value="TreeGrafter"/>
</dbReference>
<dbReference type="SUPFAM" id="SSF51905">
    <property type="entry name" value="FAD/NAD(P)-binding domain"/>
    <property type="match status" value="1"/>
</dbReference>
<comment type="caution">
    <text evidence="2">The sequence shown here is derived from an EMBL/GenBank/DDBJ whole genome shotgun (WGS) entry which is preliminary data.</text>
</comment>
<keyword evidence="3" id="KW-1185">Reference proteome</keyword>
<organism evidence="2 3">
    <name type="scientific">Macrococcus brunensis</name>
    <dbReference type="NCBI Taxonomy" id="198483"/>
    <lineage>
        <taxon>Bacteria</taxon>
        <taxon>Bacillati</taxon>
        <taxon>Bacillota</taxon>
        <taxon>Bacilli</taxon>
        <taxon>Bacillales</taxon>
        <taxon>Staphylococcaceae</taxon>
        <taxon>Macrococcus</taxon>
    </lineage>
</organism>
<dbReference type="Gene3D" id="3.50.50.60">
    <property type="entry name" value="FAD/NAD(P)-binding domain"/>
    <property type="match status" value="1"/>
</dbReference>
<evidence type="ECO:0000259" key="1">
    <source>
        <dbReference type="Pfam" id="PF01266"/>
    </source>
</evidence>
<reference evidence="2 3" key="1">
    <citation type="submission" date="2019-01" db="EMBL/GenBank/DDBJ databases">
        <title>Draft genome sequences of the type strains of six Macrococcus species.</title>
        <authorList>
            <person name="Mazhar S."/>
            <person name="Altermann E."/>
            <person name="Hill C."/>
            <person name="Mcauliffe O."/>
        </authorList>
    </citation>
    <scope>NUCLEOTIDE SEQUENCE [LARGE SCALE GENOMIC DNA]</scope>
    <source>
        <strain evidence="2 3">CCM4811</strain>
    </source>
</reference>
<dbReference type="PANTHER" id="PTHR13847:SF201">
    <property type="entry name" value="PUTATIBE OXIDOREDUCTASE"/>
    <property type="match status" value="1"/>
</dbReference>